<keyword evidence="3" id="KW-1185">Reference proteome</keyword>
<proteinExistence type="predicted"/>
<name>A0A8S9ZJC5_9BILA</name>
<feature type="transmembrane region" description="Helical" evidence="1">
    <location>
        <begin position="62"/>
        <end position="87"/>
    </location>
</feature>
<evidence type="ECO:0000313" key="3">
    <source>
        <dbReference type="Proteomes" id="UP000605970"/>
    </source>
</evidence>
<keyword evidence="1" id="KW-0812">Transmembrane</keyword>
<keyword evidence="1" id="KW-1133">Transmembrane helix</keyword>
<dbReference type="AlphaFoldDB" id="A0A8S9ZJC5"/>
<dbReference type="OrthoDB" id="5899605at2759"/>
<accession>A0A8S9ZJC5</accession>
<comment type="caution">
    <text evidence="2">The sequence shown here is derived from an EMBL/GenBank/DDBJ whole genome shotgun (WGS) entry which is preliminary data.</text>
</comment>
<evidence type="ECO:0000256" key="1">
    <source>
        <dbReference type="SAM" id="Phobius"/>
    </source>
</evidence>
<evidence type="ECO:0008006" key="4">
    <source>
        <dbReference type="Google" id="ProtNLM"/>
    </source>
</evidence>
<keyword evidence="1" id="KW-0472">Membrane</keyword>
<dbReference type="EMBL" id="JABEBT010000076">
    <property type="protein sequence ID" value="KAF7633456.1"/>
    <property type="molecule type" value="Genomic_DNA"/>
</dbReference>
<sequence>MYVLMQRVQKISEYWFLVKKFSFDVSTFNRLTREYILSKDKEKGMCTVYLYLIWEFKKNIKYYMFSFLNSLKKLLIIIIIVIFILSYSNSTPENKQKPIILSNFKKNKINLKPWEIFSGYKITKLKREKRAVFTVTTILILLFWNITLGPFTQMQITSKLNLIGTFMQGGCMYRSIKNSFSNWCAPTEDEIIEQHFIQQIYMLIFENVTEDTDQHNLYNDVLFRIQLILYIYNQMIGIIQENSLFNINQKFSKKDQLFFFLLKNQLISNNKKKNIYGNFTKIIIN</sequence>
<evidence type="ECO:0000313" key="2">
    <source>
        <dbReference type="EMBL" id="KAF7633456.1"/>
    </source>
</evidence>
<protein>
    <recommendedName>
        <fullName evidence="4">Transmembrane protein</fullName>
    </recommendedName>
</protein>
<reference evidence="2" key="1">
    <citation type="journal article" date="2020" name="Ecol. Evol.">
        <title>Genome structure and content of the rice root-knot nematode (Meloidogyne graminicola).</title>
        <authorList>
            <person name="Phan N.T."/>
            <person name="Danchin E.G.J."/>
            <person name="Klopp C."/>
            <person name="Perfus-Barbeoch L."/>
            <person name="Kozlowski D.K."/>
            <person name="Koutsovoulos G.D."/>
            <person name="Lopez-Roques C."/>
            <person name="Bouchez O."/>
            <person name="Zahm M."/>
            <person name="Besnard G."/>
            <person name="Bellafiore S."/>
        </authorList>
    </citation>
    <scope>NUCLEOTIDE SEQUENCE</scope>
    <source>
        <strain evidence="2">VN-18</strain>
    </source>
</reference>
<dbReference type="Proteomes" id="UP000605970">
    <property type="component" value="Unassembled WGS sequence"/>
</dbReference>
<organism evidence="2 3">
    <name type="scientific">Meloidogyne graminicola</name>
    <dbReference type="NCBI Taxonomy" id="189291"/>
    <lineage>
        <taxon>Eukaryota</taxon>
        <taxon>Metazoa</taxon>
        <taxon>Ecdysozoa</taxon>
        <taxon>Nematoda</taxon>
        <taxon>Chromadorea</taxon>
        <taxon>Rhabditida</taxon>
        <taxon>Tylenchina</taxon>
        <taxon>Tylenchomorpha</taxon>
        <taxon>Tylenchoidea</taxon>
        <taxon>Meloidogynidae</taxon>
        <taxon>Meloidogyninae</taxon>
        <taxon>Meloidogyne</taxon>
    </lineage>
</organism>
<feature type="transmembrane region" description="Helical" evidence="1">
    <location>
        <begin position="131"/>
        <end position="151"/>
    </location>
</feature>
<gene>
    <name evidence="2" type="ORF">Mgra_00007144</name>
</gene>